<proteinExistence type="predicted"/>
<evidence type="ECO:0000313" key="3">
    <source>
        <dbReference type="Proteomes" id="UP000626109"/>
    </source>
</evidence>
<feature type="non-terminal residue" evidence="2">
    <location>
        <position position="88"/>
    </location>
</feature>
<gene>
    <name evidence="2" type="ORF">PGLA2088_LOCUS49867</name>
</gene>
<dbReference type="Proteomes" id="UP000626109">
    <property type="component" value="Unassembled WGS sequence"/>
</dbReference>
<accession>A0A813LVL5</accession>
<comment type="caution">
    <text evidence="2">The sequence shown here is derived from an EMBL/GenBank/DDBJ whole genome shotgun (WGS) entry which is preliminary data.</text>
</comment>
<dbReference type="AlphaFoldDB" id="A0A813LVL5"/>
<keyword evidence="1" id="KW-0175">Coiled coil</keyword>
<evidence type="ECO:0000313" key="2">
    <source>
        <dbReference type="EMBL" id="CAE8740062.1"/>
    </source>
</evidence>
<evidence type="ECO:0000256" key="1">
    <source>
        <dbReference type="SAM" id="Coils"/>
    </source>
</evidence>
<dbReference type="EMBL" id="CAJNNW010037198">
    <property type="protein sequence ID" value="CAE8740062.1"/>
    <property type="molecule type" value="Genomic_DNA"/>
</dbReference>
<protein>
    <submittedName>
        <fullName evidence="2">Uncharacterized protein</fullName>
    </submittedName>
</protein>
<feature type="coiled-coil region" evidence="1">
    <location>
        <begin position="55"/>
        <end position="82"/>
    </location>
</feature>
<reference evidence="2" key="1">
    <citation type="submission" date="2021-02" db="EMBL/GenBank/DDBJ databases">
        <authorList>
            <person name="Dougan E. K."/>
            <person name="Rhodes N."/>
            <person name="Thang M."/>
            <person name="Chan C."/>
        </authorList>
    </citation>
    <scope>NUCLEOTIDE SEQUENCE</scope>
</reference>
<name>A0A813LVL5_POLGL</name>
<organism evidence="2 3">
    <name type="scientific">Polarella glacialis</name>
    <name type="common">Dinoflagellate</name>
    <dbReference type="NCBI Taxonomy" id="89957"/>
    <lineage>
        <taxon>Eukaryota</taxon>
        <taxon>Sar</taxon>
        <taxon>Alveolata</taxon>
        <taxon>Dinophyceae</taxon>
        <taxon>Suessiales</taxon>
        <taxon>Suessiaceae</taxon>
        <taxon>Polarella</taxon>
    </lineage>
</organism>
<sequence length="88" mass="8962">FGAEHGGGVQAVRLASAAQGAAAPCRSTAWGSAGAVGSGIGGVASDSKSFDSATLLELRSQVEVLREELRNVRANLEHSQLRNLAAED</sequence>